<evidence type="ECO:0000256" key="2">
    <source>
        <dbReference type="ARBA" id="ARBA00023015"/>
    </source>
</evidence>
<accession>A0A7C2B715</accession>
<keyword evidence="2" id="KW-0805">Transcription regulation</keyword>
<evidence type="ECO:0000256" key="4">
    <source>
        <dbReference type="ARBA" id="ARBA00023163"/>
    </source>
</evidence>
<dbReference type="CDD" id="cd08419">
    <property type="entry name" value="PBP2_CbbR_RubisCO_like"/>
    <property type="match status" value="1"/>
</dbReference>
<reference evidence="5" key="1">
    <citation type="journal article" date="2020" name="mSystems">
        <title>Genome- and Community-Level Interaction Insights into Carbon Utilization and Element Cycling Functions of Hydrothermarchaeota in Hydrothermal Sediment.</title>
        <authorList>
            <person name="Zhou Z."/>
            <person name="Liu Y."/>
            <person name="Xu W."/>
            <person name="Pan J."/>
            <person name="Luo Z.H."/>
            <person name="Li M."/>
        </authorList>
    </citation>
    <scope>NUCLEOTIDE SEQUENCE [LARGE SCALE GENOMIC DNA]</scope>
    <source>
        <strain evidence="5">SpSt-222</strain>
    </source>
</reference>
<sequence length="299" mass="33158">MDVSLRQLQVFRAVARHRSFSRAAEELVISQPAVSAQIKALEQILSVPLFQRTGRGVELTEAGRQLLPYAERMLDLLDEALSAVRELRCAQRGQVRVAASTTAGIYVVPKALGAFHRAYPGVELSLDVLNRFAVHQRLLAGDADLAIMGLIEDPQDLEIAQFLPNELVVIASPRHPLARRHQIPLEEIAREPFLVREIGSGTRADTERIFAEAGFPIRVAMELRSNGAIKQAVAADLGVAVMPRDAIGLELETGRLVILDVQGFPVRRWWSLVRRAGRPVSAAADALWHFLLQYRLQVH</sequence>
<proteinExistence type="inferred from homology"/>
<name>A0A7C2B715_THERO</name>
<evidence type="ECO:0000256" key="3">
    <source>
        <dbReference type="ARBA" id="ARBA00023125"/>
    </source>
</evidence>
<dbReference type="PANTHER" id="PTHR30126">
    <property type="entry name" value="HTH-TYPE TRANSCRIPTIONAL REGULATOR"/>
    <property type="match status" value="1"/>
</dbReference>
<dbReference type="Pfam" id="PF03466">
    <property type="entry name" value="LysR_substrate"/>
    <property type="match status" value="1"/>
</dbReference>
<dbReference type="SUPFAM" id="SSF46785">
    <property type="entry name" value="Winged helix' DNA-binding domain"/>
    <property type="match status" value="1"/>
</dbReference>
<dbReference type="PRINTS" id="PR00039">
    <property type="entry name" value="HTHLYSR"/>
</dbReference>
<comment type="caution">
    <text evidence="5">The sequence shown here is derived from an EMBL/GenBank/DDBJ whole genome shotgun (WGS) entry which is preliminary data.</text>
</comment>
<dbReference type="Pfam" id="PF00126">
    <property type="entry name" value="HTH_1"/>
    <property type="match status" value="1"/>
</dbReference>
<dbReference type="GO" id="GO:0000976">
    <property type="term" value="F:transcription cis-regulatory region binding"/>
    <property type="evidence" value="ECO:0007669"/>
    <property type="project" value="TreeGrafter"/>
</dbReference>
<dbReference type="FunFam" id="1.10.10.10:FF:000001">
    <property type="entry name" value="LysR family transcriptional regulator"/>
    <property type="match status" value="1"/>
</dbReference>
<dbReference type="InterPro" id="IPR036388">
    <property type="entry name" value="WH-like_DNA-bd_sf"/>
</dbReference>
<keyword evidence="4" id="KW-0804">Transcription</keyword>
<dbReference type="Gene3D" id="3.40.190.290">
    <property type="match status" value="1"/>
</dbReference>
<dbReference type="InterPro" id="IPR000847">
    <property type="entry name" value="LysR_HTH_N"/>
</dbReference>
<gene>
    <name evidence="5" type="ORF">ENP47_05220</name>
</gene>
<dbReference type="EMBL" id="DSJL01000010">
    <property type="protein sequence ID" value="HEF64981.1"/>
    <property type="molecule type" value="Genomic_DNA"/>
</dbReference>
<dbReference type="PANTHER" id="PTHR30126:SF5">
    <property type="entry name" value="HTH-TYPE TRANSCRIPTIONAL ACTIVATOR CMPR"/>
    <property type="match status" value="1"/>
</dbReference>
<evidence type="ECO:0000256" key="1">
    <source>
        <dbReference type="ARBA" id="ARBA00009437"/>
    </source>
</evidence>
<dbReference type="SUPFAM" id="SSF53850">
    <property type="entry name" value="Periplasmic binding protein-like II"/>
    <property type="match status" value="1"/>
</dbReference>
<organism evidence="5">
    <name type="scientific">Thermomicrobium roseum</name>
    <dbReference type="NCBI Taxonomy" id="500"/>
    <lineage>
        <taxon>Bacteria</taxon>
        <taxon>Pseudomonadati</taxon>
        <taxon>Thermomicrobiota</taxon>
        <taxon>Thermomicrobia</taxon>
        <taxon>Thermomicrobiales</taxon>
        <taxon>Thermomicrobiaceae</taxon>
        <taxon>Thermomicrobium</taxon>
    </lineage>
</organism>
<evidence type="ECO:0000313" key="5">
    <source>
        <dbReference type="EMBL" id="HEF64981.1"/>
    </source>
</evidence>
<dbReference type="PROSITE" id="PS50931">
    <property type="entry name" value="HTH_LYSR"/>
    <property type="match status" value="1"/>
</dbReference>
<dbReference type="InterPro" id="IPR036390">
    <property type="entry name" value="WH_DNA-bd_sf"/>
</dbReference>
<comment type="similarity">
    <text evidence="1">Belongs to the LysR transcriptional regulatory family.</text>
</comment>
<protein>
    <submittedName>
        <fullName evidence="5">LysR family transcriptional regulator</fullName>
    </submittedName>
</protein>
<dbReference type="Gene3D" id="1.10.10.10">
    <property type="entry name" value="Winged helix-like DNA-binding domain superfamily/Winged helix DNA-binding domain"/>
    <property type="match status" value="1"/>
</dbReference>
<dbReference type="AlphaFoldDB" id="A0A7C2B715"/>
<dbReference type="InterPro" id="IPR005119">
    <property type="entry name" value="LysR_subst-bd"/>
</dbReference>
<keyword evidence="3" id="KW-0238">DNA-binding</keyword>
<dbReference type="GO" id="GO:0003700">
    <property type="term" value="F:DNA-binding transcription factor activity"/>
    <property type="evidence" value="ECO:0007669"/>
    <property type="project" value="InterPro"/>
</dbReference>